<dbReference type="PANTHER" id="PTHR10151">
    <property type="entry name" value="ECTONUCLEOTIDE PYROPHOSPHATASE/PHOSPHODIESTERASE"/>
    <property type="match status" value="1"/>
</dbReference>
<dbReference type="Gene3D" id="3.30.1360.180">
    <property type="match status" value="1"/>
</dbReference>
<name>A0ABV3ZE21_9BACT</name>
<feature type="signal peptide" evidence="1">
    <location>
        <begin position="1"/>
        <end position="16"/>
    </location>
</feature>
<dbReference type="Pfam" id="PF01663">
    <property type="entry name" value="Phosphodiest"/>
    <property type="match status" value="1"/>
</dbReference>
<proteinExistence type="predicted"/>
<dbReference type="CDD" id="cd16018">
    <property type="entry name" value="Enpp"/>
    <property type="match status" value="1"/>
</dbReference>
<keyword evidence="3" id="KW-1185">Reference proteome</keyword>
<keyword evidence="1" id="KW-0732">Signal</keyword>
<evidence type="ECO:0000313" key="3">
    <source>
        <dbReference type="Proteomes" id="UP001560573"/>
    </source>
</evidence>
<dbReference type="PANTHER" id="PTHR10151:SF120">
    <property type="entry name" value="BIS(5'-ADENOSYL)-TRIPHOSPHATASE"/>
    <property type="match status" value="1"/>
</dbReference>
<dbReference type="SUPFAM" id="SSF53649">
    <property type="entry name" value="Alkaline phosphatase-like"/>
    <property type="match status" value="1"/>
</dbReference>
<dbReference type="RefSeq" id="WP_369328720.1">
    <property type="nucleotide sequence ID" value="NZ_JAULBC010000002.1"/>
</dbReference>
<organism evidence="2 3">
    <name type="scientific">Danxiaibacter flavus</name>
    <dbReference type="NCBI Taxonomy" id="3049108"/>
    <lineage>
        <taxon>Bacteria</taxon>
        <taxon>Pseudomonadati</taxon>
        <taxon>Bacteroidota</taxon>
        <taxon>Chitinophagia</taxon>
        <taxon>Chitinophagales</taxon>
        <taxon>Chitinophagaceae</taxon>
        <taxon>Danxiaibacter</taxon>
    </lineage>
</organism>
<dbReference type="EMBL" id="JAULBC010000002">
    <property type="protein sequence ID" value="MEX6687316.1"/>
    <property type="molecule type" value="Genomic_DNA"/>
</dbReference>
<accession>A0ABV3ZE21</accession>
<gene>
    <name evidence="2" type="ORF">QTN47_07405</name>
</gene>
<evidence type="ECO:0000256" key="1">
    <source>
        <dbReference type="SAM" id="SignalP"/>
    </source>
</evidence>
<feature type="chain" id="PRO_5046711482" evidence="1">
    <location>
        <begin position="17"/>
        <end position="417"/>
    </location>
</feature>
<dbReference type="InterPro" id="IPR017850">
    <property type="entry name" value="Alkaline_phosphatase_core_sf"/>
</dbReference>
<dbReference type="InterPro" id="IPR002591">
    <property type="entry name" value="Phosphodiest/P_Trfase"/>
</dbReference>
<evidence type="ECO:0000313" key="2">
    <source>
        <dbReference type="EMBL" id="MEX6687316.1"/>
    </source>
</evidence>
<sequence length="417" mass="47446">MKVLLILLLLPSILFAQSDTTQKIIADRSNSVEQQKKPYVILISADGFRYDLADKYNAENLKRLRSNGIAAASMKPSFPSLTFPNHYTIATGLYPSHHGLVDNTFYDKKKDITYSIGNRKAVADSSFYGGTPLWVLAEKQHMISASFYWVGSETAVQGVRPTYYYLYNTDIDIDTRINVVKNWLTLPEEKRPHLITFYLPEVDHEEHLHGIESKEALDAVQFVDNAIGKMVRTLDSLQLPINYIFLSDHGMVEIDTVNSIPLPPAIDTTKFVVPNGDVILHLYAKDKNDVKPTYEALKQQAKDFAVYLPDETRKAWHYSSKDDLHDRIGDIVLIPAFPKIFNIKNRKKLMPGYHGFDNDMPQMQATFYAWGPAFKQHLIIPSFENVNVYPFIANILGLKITDKIDGNFKVLKNTLAK</sequence>
<protein>
    <submittedName>
        <fullName evidence="2">Ectonucleotide pyrophosphatase/phosphodiesterase</fullName>
    </submittedName>
</protein>
<dbReference type="Gene3D" id="3.40.720.10">
    <property type="entry name" value="Alkaline Phosphatase, subunit A"/>
    <property type="match status" value="1"/>
</dbReference>
<dbReference type="Proteomes" id="UP001560573">
    <property type="component" value="Unassembled WGS sequence"/>
</dbReference>
<comment type="caution">
    <text evidence="2">The sequence shown here is derived from an EMBL/GenBank/DDBJ whole genome shotgun (WGS) entry which is preliminary data.</text>
</comment>
<reference evidence="2 3" key="1">
    <citation type="submission" date="2023-07" db="EMBL/GenBank/DDBJ databases">
        <authorList>
            <person name="Lian W.-H."/>
        </authorList>
    </citation>
    <scope>NUCLEOTIDE SEQUENCE [LARGE SCALE GENOMIC DNA]</scope>
    <source>
        <strain evidence="2 3">SYSU DXS3180</strain>
    </source>
</reference>